<name>A0A085G7V8_EWIA3</name>
<gene>
    <name evidence="3" type="ORF">GEAM_2586</name>
</gene>
<dbReference type="Pfam" id="PF00248">
    <property type="entry name" value="Aldo_ket_red"/>
    <property type="match status" value="1"/>
</dbReference>
<dbReference type="SUPFAM" id="SSF51430">
    <property type="entry name" value="NAD(P)-linked oxidoreductase"/>
    <property type="match status" value="1"/>
</dbReference>
<reference evidence="3 4" key="1">
    <citation type="submission" date="2014-05" db="EMBL/GenBank/DDBJ databases">
        <title>ATOL: Assembling a taxonomically balanced genome-scale reconstruction of the evolutionary history of the Enterobacteriaceae.</title>
        <authorList>
            <person name="Plunkett G.III."/>
            <person name="Neeno-Eckwall E.C."/>
            <person name="Glasner J.D."/>
            <person name="Perna N.T."/>
        </authorList>
    </citation>
    <scope>NUCLEOTIDE SEQUENCE [LARGE SCALE GENOMIC DNA]</scope>
    <source>
        <strain evidence="3 4">ATCC 33852</strain>
    </source>
</reference>
<dbReference type="InterPro" id="IPR036812">
    <property type="entry name" value="NAD(P)_OxRdtase_dom_sf"/>
</dbReference>
<evidence type="ECO:0000313" key="4">
    <source>
        <dbReference type="Proteomes" id="UP000028640"/>
    </source>
</evidence>
<accession>A0A085G7V8</accession>
<sequence length="318" mass="34629">MSKRELGRSGIQVPVLTFGGNVFGWTADESTSFSLLDALLDHKLNFIDTADVYSSWVEGNSGGESETIIGKWLKKTGKRDQIILATKVGKPMGEGKVGLSPRYIKQAVEASLKRLQTDHIDLYQSHDDDADTPLAESLAAFDALIKEGKVRAIGASNYSAPRLAEALKVSKENGLARYETLQPLYNPYDRKVYEEALEKVVTDNGLGVINFYGLAAGFLTGKYRTKADASKSKRGESVIERYLNERGLKVLAALDSVAKKHGAKPGQVALAWQIARPSITSPIVSATTLEQLDELAKAATLKLDDADIALINEGSRWE</sequence>
<dbReference type="AlphaFoldDB" id="A0A085G7V8"/>
<dbReference type="PANTHER" id="PTHR43364:SF6">
    <property type="entry name" value="OXIDOREDUCTASE-RELATED"/>
    <property type="match status" value="1"/>
</dbReference>
<keyword evidence="4" id="KW-1185">Reference proteome</keyword>
<dbReference type="EMBL" id="JMPJ01000063">
    <property type="protein sequence ID" value="KFC79803.1"/>
    <property type="molecule type" value="Genomic_DNA"/>
</dbReference>
<feature type="domain" description="NADP-dependent oxidoreductase" evidence="2">
    <location>
        <begin position="16"/>
        <end position="313"/>
    </location>
</feature>
<dbReference type="GeneID" id="78382806"/>
<dbReference type="Proteomes" id="UP000028640">
    <property type="component" value="Unassembled WGS sequence"/>
</dbReference>
<dbReference type="InterPro" id="IPR050523">
    <property type="entry name" value="AKR_Detox_Biosynth"/>
</dbReference>
<keyword evidence="1" id="KW-0560">Oxidoreductase</keyword>
<dbReference type="PRINTS" id="PR00069">
    <property type="entry name" value="ALDKETRDTASE"/>
</dbReference>
<dbReference type="FunFam" id="3.20.20.100:FF:000004">
    <property type="entry name" value="Oxidoreductase, aldo/keto reductase"/>
    <property type="match status" value="1"/>
</dbReference>
<dbReference type="InterPro" id="IPR023210">
    <property type="entry name" value="NADP_OxRdtase_dom"/>
</dbReference>
<comment type="caution">
    <text evidence="3">The sequence shown here is derived from an EMBL/GenBank/DDBJ whole genome shotgun (WGS) entry which is preliminary data.</text>
</comment>
<dbReference type="PANTHER" id="PTHR43364">
    <property type="entry name" value="NADH-SPECIFIC METHYLGLYOXAL REDUCTASE-RELATED"/>
    <property type="match status" value="1"/>
</dbReference>
<dbReference type="eggNOG" id="COG0667">
    <property type="taxonomic scope" value="Bacteria"/>
</dbReference>
<organism evidence="3 4">
    <name type="scientific">Ewingella americana (strain ATCC 33852 / DSM 4580 / CCUG 14506 / JCM 5911 / LMG 7869 / NCTC 12157 / CDC 1468-78)</name>
    <dbReference type="NCBI Taxonomy" id="910964"/>
    <lineage>
        <taxon>Bacteria</taxon>
        <taxon>Pseudomonadati</taxon>
        <taxon>Pseudomonadota</taxon>
        <taxon>Gammaproteobacteria</taxon>
        <taxon>Enterobacterales</taxon>
        <taxon>Yersiniaceae</taxon>
        <taxon>Ewingella</taxon>
    </lineage>
</organism>
<evidence type="ECO:0000259" key="2">
    <source>
        <dbReference type="Pfam" id="PF00248"/>
    </source>
</evidence>
<dbReference type="STRING" id="910964.GEAM_2586"/>
<dbReference type="GO" id="GO:0005829">
    <property type="term" value="C:cytosol"/>
    <property type="evidence" value="ECO:0007669"/>
    <property type="project" value="UniProtKB-ARBA"/>
</dbReference>
<evidence type="ECO:0000256" key="1">
    <source>
        <dbReference type="ARBA" id="ARBA00023002"/>
    </source>
</evidence>
<dbReference type="CDD" id="cd19081">
    <property type="entry name" value="AKR_AKR9C1"/>
    <property type="match status" value="1"/>
</dbReference>
<protein>
    <submittedName>
        <fullName evidence="3">Oxidoreductase</fullName>
    </submittedName>
</protein>
<dbReference type="OrthoDB" id="9772407at2"/>
<dbReference type="RefSeq" id="WP_034792135.1">
    <property type="nucleotide sequence ID" value="NZ_JMPJ01000063.1"/>
</dbReference>
<evidence type="ECO:0000313" key="3">
    <source>
        <dbReference type="EMBL" id="KFC79803.1"/>
    </source>
</evidence>
<dbReference type="Gene3D" id="3.20.20.100">
    <property type="entry name" value="NADP-dependent oxidoreductase domain"/>
    <property type="match status" value="1"/>
</dbReference>
<dbReference type="InterPro" id="IPR020471">
    <property type="entry name" value="AKR"/>
</dbReference>
<proteinExistence type="predicted"/>
<dbReference type="GO" id="GO:0016491">
    <property type="term" value="F:oxidoreductase activity"/>
    <property type="evidence" value="ECO:0007669"/>
    <property type="project" value="UniProtKB-KW"/>
</dbReference>